<dbReference type="InterPro" id="IPR007253">
    <property type="entry name" value="Cell_wall-bd_2"/>
</dbReference>
<dbReference type="PROSITE" id="PS51257">
    <property type="entry name" value="PROKAR_LIPOPROTEIN"/>
    <property type="match status" value="1"/>
</dbReference>
<accession>A0ABU4HYV3</accession>
<comment type="caution">
    <text evidence="2">The sequence shown here is derived from an EMBL/GenBank/DDBJ whole genome shotgun (WGS) entry which is preliminary data.</text>
</comment>
<protein>
    <submittedName>
        <fullName evidence="2">Cell wall-binding repeat-containing protein</fullName>
    </submittedName>
</protein>
<dbReference type="Proteomes" id="UP001284601">
    <property type="component" value="Unassembled WGS sequence"/>
</dbReference>
<evidence type="ECO:0000313" key="2">
    <source>
        <dbReference type="EMBL" id="MDW5598478.1"/>
    </source>
</evidence>
<proteinExistence type="predicted"/>
<sequence>MLRRRLALAGLLLSLTTGLAACGGGDDDGGKTTTIVTPQIGSSGDEPEAVQQLGFPGFATKNTTRVGGSDSIASAAAAARAVYPGGAPNTQPPAVAVVDQDSWQAGLAAAVLMSRPLRAPILLSDGRSLPEASEEALRALAPTGVSPLGGMQVVRVGSDTPAPAGFRSTTIEGDDPAALAAAVDRFQSAASGRATKTVMVVSSEDPAFAMPAAAYAAKSGTPILFVSRDTIPGATFAALQAHGRPRMYLLGPETVISARVERALRGLGRVTRISGEDAVRNAIAFARYSDGSFGWGVVDPGHGLVFANDRRPADAAAAAPLSASGTYGPLLLLDDATTLPLPLGEYLLDIQPGYERDPVRGVYNHAWLIGDEAAITLPVQSRIDSLLEISPVRTSAP</sequence>
<reference evidence="3" key="1">
    <citation type="submission" date="2023-07" db="EMBL/GenBank/DDBJ databases">
        <title>Conexibacter stalactiti sp. nov., isolated from stalactites in a lava cave and emended description of the genus Conexibacter.</title>
        <authorList>
            <person name="Lee S.D."/>
        </authorList>
    </citation>
    <scope>NUCLEOTIDE SEQUENCE [LARGE SCALE GENOMIC DNA]</scope>
    <source>
        <strain evidence="3">KCTC 39840</strain>
    </source>
</reference>
<keyword evidence="1" id="KW-0732">Signal</keyword>
<reference evidence="2 3" key="2">
    <citation type="submission" date="2023-10" db="EMBL/GenBank/DDBJ databases">
        <authorList>
            <person name="Han X.F."/>
        </authorList>
    </citation>
    <scope>NUCLEOTIDE SEQUENCE [LARGE SCALE GENOMIC DNA]</scope>
    <source>
        <strain evidence="2 3">KCTC 39840</strain>
    </source>
</reference>
<gene>
    <name evidence="2" type="ORF">R7226_29225</name>
</gene>
<evidence type="ECO:0000313" key="3">
    <source>
        <dbReference type="Proteomes" id="UP001284601"/>
    </source>
</evidence>
<evidence type="ECO:0000256" key="1">
    <source>
        <dbReference type="SAM" id="SignalP"/>
    </source>
</evidence>
<dbReference type="InterPro" id="IPR051922">
    <property type="entry name" value="Bact_Sporulation_Assoc"/>
</dbReference>
<organism evidence="2 3">
    <name type="scientific">Conexibacter stalactiti</name>
    <dbReference type="NCBI Taxonomy" id="1940611"/>
    <lineage>
        <taxon>Bacteria</taxon>
        <taxon>Bacillati</taxon>
        <taxon>Actinomycetota</taxon>
        <taxon>Thermoleophilia</taxon>
        <taxon>Solirubrobacterales</taxon>
        <taxon>Conexibacteraceae</taxon>
        <taxon>Conexibacter</taxon>
    </lineage>
</organism>
<dbReference type="PANTHER" id="PTHR30032:SF4">
    <property type="entry name" value="AMIDASE ENHANCER"/>
    <property type="match status" value="1"/>
</dbReference>
<feature type="signal peptide" evidence="1">
    <location>
        <begin position="1"/>
        <end position="20"/>
    </location>
</feature>
<name>A0ABU4HYV3_9ACTN</name>
<dbReference type="Pfam" id="PF04122">
    <property type="entry name" value="CW_binding_2"/>
    <property type="match status" value="2"/>
</dbReference>
<dbReference type="EMBL" id="JAWSTH010000145">
    <property type="protein sequence ID" value="MDW5598478.1"/>
    <property type="molecule type" value="Genomic_DNA"/>
</dbReference>
<dbReference type="RefSeq" id="WP_318601007.1">
    <property type="nucleotide sequence ID" value="NZ_JAWSTH010000145.1"/>
</dbReference>
<dbReference type="PANTHER" id="PTHR30032">
    <property type="entry name" value="N-ACETYLMURAMOYL-L-ALANINE AMIDASE-RELATED"/>
    <property type="match status" value="1"/>
</dbReference>
<feature type="chain" id="PRO_5046315416" evidence="1">
    <location>
        <begin position="21"/>
        <end position="397"/>
    </location>
</feature>
<keyword evidence="3" id="KW-1185">Reference proteome</keyword>